<dbReference type="InterPro" id="IPR017896">
    <property type="entry name" value="4Fe4S_Fe-S-bd"/>
</dbReference>
<evidence type="ECO:0000259" key="5">
    <source>
        <dbReference type="PROSITE" id="PS51379"/>
    </source>
</evidence>
<dbReference type="EC" id="2.7.7.6" evidence="4"/>
<dbReference type="GO" id="GO:0006351">
    <property type="term" value="P:DNA-templated transcription"/>
    <property type="evidence" value="ECO:0007669"/>
    <property type="project" value="UniProtKB-UniRule"/>
</dbReference>
<keyword evidence="4" id="KW-0479">Metal-binding</keyword>
<keyword evidence="4" id="KW-0808">Transferase</keyword>
<dbReference type="GO" id="GO:0000428">
    <property type="term" value="C:DNA-directed RNA polymerase complex"/>
    <property type="evidence" value="ECO:0007669"/>
    <property type="project" value="UniProtKB-KW"/>
</dbReference>
<dbReference type="SUPFAM" id="SSF55257">
    <property type="entry name" value="RBP11-like subunits of RNA polymerase"/>
    <property type="match status" value="1"/>
</dbReference>
<dbReference type="PROSITE" id="PS00198">
    <property type="entry name" value="4FE4S_FER_1"/>
    <property type="match status" value="2"/>
</dbReference>
<dbReference type="InterPro" id="IPR036603">
    <property type="entry name" value="RBP11-like"/>
</dbReference>
<comment type="similarity">
    <text evidence="3 4">Belongs to the archaeal Rpo3/eukaryotic RPB3 RNA polymerase subunit family.</text>
</comment>
<dbReference type="GO" id="GO:0003677">
    <property type="term" value="F:DNA binding"/>
    <property type="evidence" value="ECO:0007669"/>
    <property type="project" value="UniProtKB-UniRule"/>
</dbReference>
<evidence type="ECO:0000256" key="1">
    <source>
        <dbReference type="ARBA" id="ARBA00022478"/>
    </source>
</evidence>
<feature type="domain" description="4Fe-4S ferredoxin-type" evidence="5">
    <location>
        <begin position="166"/>
        <end position="195"/>
    </location>
</feature>
<reference evidence="6" key="1">
    <citation type="journal article" date="2017" name="Nature">
        <title>Metagenomic exploration of ASGARD archaea illuminates the origin of cellular complexity in eukaryotes.</title>
        <authorList>
            <person name="Zaremba-Niedzwiedzka K."/>
            <person name="Caceres E.F."/>
            <person name="Saw J.H.W."/>
            <person name="Backstrom D."/>
            <person name="Juzokaite L."/>
            <person name="Vancaester E."/>
            <person name="Seitz K.W."/>
            <person name="Anantharaman K."/>
            <person name="Starnawski P."/>
            <person name="Kjeldsen K.U."/>
            <person name="Stott M.B."/>
            <person name="Nunoura T."/>
            <person name="Banfield J.F."/>
            <person name="Schramm A."/>
            <person name="Baker B.J."/>
            <person name="Spang A."/>
            <person name="Ettema T.J.G."/>
        </authorList>
    </citation>
    <scope>NUCLEOTIDE SEQUENCE</scope>
    <source>
        <strain evidence="6">TIV_3</strain>
    </source>
</reference>
<dbReference type="SUPFAM" id="SSF56553">
    <property type="entry name" value="Insert subdomain of RNA polymerase alpha subunit"/>
    <property type="match status" value="1"/>
</dbReference>
<dbReference type="Gene3D" id="2.170.120.12">
    <property type="entry name" value="DNA-directed RNA polymerase, insert domain"/>
    <property type="match status" value="1"/>
</dbReference>
<dbReference type="GO" id="GO:0051538">
    <property type="term" value="F:3 iron, 4 sulfur cluster binding"/>
    <property type="evidence" value="ECO:0007669"/>
    <property type="project" value="UniProtKB-KW"/>
</dbReference>
<dbReference type="GO" id="GO:0005737">
    <property type="term" value="C:cytoplasm"/>
    <property type="evidence" value="ECO:0007669"/>
    <property type="project" value="UniProtKB-SubCell"/>
</dbReference>
<dbReference type="InterPro" id="IPR050518">
    <property type="entry name" value="Rpo3/RPB3_RNA_Pol_subunit"/>
</dbReference>
<protein>
    <recommendedName>
        <fullName evidence="4">DNA-directed RNA polymerase subunit Rpo3</fullName>
        <ecNumber evidence="4">2.7.7.6</ecNumber>
    </recommendedName>
    <alternativeName>
        <fullName evidence="4">DNA-directed RNA polymerase subunit D</fullName>
    </alternativeName>
</protein>
<evidence type="ECO:0000256" key="3">
    <source>
        <dbReference type="ARBA" id="ARBA00025804"/>
    </source>
</evidence>
<dbReference type="HAMAP" id="MF_00320">
    <property type="entry name" value="RNApol_arch_Rpo3"/>
    <property type="match status" value="1"/>
</dbReference>
<dbReference type="PANTHER" id="PTHR11800:SF2">
    <property type="entry name" value="DNA-DIRECTED RNA POLYMERASE II SUBUNIT RPB3"/>
    <property type="match status" value="1"/>
</dbReference>
<dbReference type="PROSITE" id="PS51379">
    <property type="entry name" value="4FE4S_FER_2"/>
    <property type="match status" value="2"/>
</dbReference>
<keyword evidence="2 4" id="KW-0804">Transcription</keyword>
<dbReference type="PROSITE" id="PS00446">
    <property type="entry name" value="RNA_POL_D_30KD"/>
    <property type="match status" value="1"/>
</dbReference>
<gene>
    <name evidence="4" type="primary">rpo3</name>
    <name evidence="4" type="synonym">rpoD</name>
</gene>
<evidence type="ECO:0000256" key="4">
    <source>
        <dbReference type="HAMAP-Rule" id="MF_00320"/>
    </source>
</evidence>
<dbReference type="Gene3D" id="3.30.70.20">
    <property type="match status" value="1"/>
</dbReference>
<dbReference type="NCBIfam" id="NF001988">
    <property type="entry name" value="PRK00783.1"/>
    <property type="match status" value="1"/>
</dbReference>
<evidence type="ECO:0000256" key="2">
    <source>
        <dbReference type="ARBA" id="ARBA00023163"/>
    </source>
</evidence>
<dbReference type="GO" id="GO:0046983">
    <property type="term" value="F:protein dimerization activity"/>
    <property type="evidence" value="ECO:0007669"/>
    <property type="project" value="InterPro"/>
</dbReference>
<dbReference type="InterPro" id="IPR011262">
    <property type="entry name" value="DNA-dir_RNA_pol_insert"/>
</dbReference>
<keyword evidence="4" id="KW-0963">Cytoplasm</keyword>
<keyword evidence="1 4" id="KW-0240">DNA-directed RNA polymerase</keyword>
<dbReference type="InterPro" id="IPR001514">
    <property type="entry name" value="DNA-dir_RNA_pol_30-40kDasu_CS"/>
</dbReference>
<accession>A0A1L2JK04</accession>
<dbReference type="Pfam" id="PF00037">
    <property type="entry name" value="Fer4"/>
    <property type="match status" value="1"/>
</dbReference>
<dbReference type="EMBL" id="KX764951">
    <property type="protein sequence ID" value="AOZ56038.1"/>
    <property type="molecule type" value="Genomic_DNA"/>
</dbReference>
<keyword evidence="4" id="KW-0411">Iron-sulfur</keyword>
<dbReference type="Gene3D" id="3.30.1360.10">
    <property type="entry name" value="RNA polymerase, RBP11-like subunit"/>
    <property type="match status" value="1"/>
</dbReference>
<dbReference type="AlphaFoldDB" id="A0A1L2JK04"/>
<keyword evidence="4" id="KW-0003">3Fe-4S</keyword>
<dbReference type="Pfam" id="PF01000">
    <property type="entry name" value="RNA_pol_A_bac"/>
    <property type="match status" value="1"/>
</dbReference>
<comment type="cofactor">
    <cofactor evidence="4">
        <name>[3Fe-4S] cluster</name>
        <dbReference type="ChEBI" id="CHEBI:21137"/>
    </cofactor>
    <text evidence="4">Binds 1 [3Fe-4S] cluster.</text>
</comment>
<dbReference type="InterPro" id="IPR017900">
    <property type="entry name" value="4Fe4S_Fe_S_CS"/>
</dbReference>
<keyword evidence="4" id="KW-0408">Iron</keyword>
<dbReference type="GO" id="GO:0016491">
    <property type="term" value="F:oxidoreductase activity"/>
    <property type="evidence" value="ECO:0007669"/>
    <property type="project" value="UniProtKB-ARBA"/>
</dbReference>
<name>A0A1L2JK04_9CREN</name>
<feature type="binding site" evidence="4">
    <location>
        <position position="205"/>
    </location>
    <ligand>
        <name>[3Fe-4S] cluster</name>
        <dbReference type="ChEBI" id="CHEBI:21137"/>
    </ligand>
</feature>
<dbReference type="InterPro" id="IPR022842">
    <property type="entry name" value="RNAP_Rpo3/Rpb3/RPAC1"/>
</dbReference>
<comment type="subcellular location">
    <subcellularLocation>
        <location evidence="4">Cytoplasm</location>
    </subcellularLocation>
</comment>
<comment type="catalytic activity">
    <reaction evidence="4">
        <text>RNA(n) + a ribonucleoside 5'-triphosphate = RNA(n+1) + diphosphate</text>
        <dbReference type="Rhea" id="RHEA:21248"/>
        <dbReference type="Rhea" id="RHEA-COMP:14527"/>
        <dbReference type="Rhea" id="RHEA-COMP:17342"/>
        <dbReference type="ChEBI" id="CHEBI:33019"/>
        <dbReference type="ChEBI" id="CHEBI:61557"/>
        <dbReference type="ChEBI" id="CHEBI:140395"/>
        <dbReference type="EC" id="2.7.7.6"/>
    </reaction>
</comment>
<dbReference type="InterPro" id="IPR011263">
    <property type="entry name" value="DNA-dir_RNA_pol_RpoA/D/Rpb3"/>
</dbReference>
<dbReference type="SMART" id="SM00662">
    <property type="entry name" value="RPOLD"/>
    <property type="match status" value="1"/>
</dbReference>
<comment type="subunit">
    <text evidence="4">Part of the RNA polymerase complex.</text>
</comment>
<keyword evidence="4" id="KW-0548">Nucleotidyltransferase</keyword>
<feature type="domain" description="4Fe-4S ferredoxin-type" evidence="5">
    <location>
        <begin position="196"/>
        <end position="225"/>
    </location>
</feature>
<dbReference type="GO" id="GO:0003899">
    <property type="term" value="F:DNA-directed RNA polymerase activity"/>
    <property type="evidence" value="ECO:0007669"/>
    <property type="project" value="UniProtKB-UniRule"/>
</dbReference>
<comment type="function">
    <text evidence="4">DNA-dependent RNA polymerase (RNAP) catalyzes the transcription of DNA into RNA using the four ribonucleoside triphosphates as substrates.</text>
</comment>
<feature type="binding site" evidence="4">
    <location>
        <position position="211"/>
    </location>
    <ligand>
        <name>[3Fe-4S] cluster</name>
        <dbReference type="ChEBI" id="CHEBI:21137"/>
    </ligand>
</feature>
<dbReference type="Pfam" id="PF01193">
    <property type="entry name" value="RNA_pol_L"/>
    <property type="match status" value="1"/>
</dbReference>
<sequence>MRIEKMEIEGVKMKFILREASPAKANALRRAILTEVPTLAIDEVIFFENTTAFFDEYIAHRLSLIPLKADINSLNLPSECECGGGGCPKCTVVLDLDEKSDVDYKVIYSSSLKSTAPDVQPVSQKIPIVTLMKGERLNLQAVARLGTGKDHAKWQPVSTVSYKYMPIITIDLEKCDSCGICIKYCPKHVLIEENGKIVARSQEECSLCKSCVRKCPKAAIEVKGDPSCFIFKLESVGAIPPKQIVERALDTLVKKLEELKKYTKGILEAVVI</sequence>
<dbReference type="InterPro" id="IPR036643">
    <property type="entry name" value="RNApol_insert_sf"/>
</dbReference>
<evidence type="ECO:0000313" key="6">
    <source>
        <dbReference type="EMBL" id="AOZ56038.1"/>
    </source>
</evidence>
<dbReference type="GO" id="GO:0046872">
    <property type="term" value="F:metal ion binding"/>
    <property type="evidence" value="ECO:0007669"/>
    <property type="project" value="UniProtKB-KW"/>
</dbReference>
<proteinExistence type="inferred from homology"/>
<organism evidence="6">
    <name type="scientific">uncultured korarchaeote</name>
    <dbReference type="NCBI Taxonomy" id="161241"/>
    <lineage>
        <taxon>Archaea</taxon>
        <taxon>Thermoproteota</taxon>
        <taxon>environmental samples</taxon>
    </lineage>
</organism>
<dbReference type="PANTHER" id="PTHR11800">
    <property type="entry name" value="DNA-DIRECTED RNA POLYMERASE"/>
    <property type="match status" value="1"/>
</dbReference>
<feature type="binding site" evidence="4">
    <location>
        <position position="208"/>
    </location>
    <ligand>
        <name>[3Fe-4S] cluster</name>
        <dbReference type="ChEBI" id="CHEBI:21137"/>
    </ligand>
</feature>
<dbReference type="CDD" id="cd07030">
    <property type="entry name" value="RNAP_D"/>
    <property type="match status" value="1"/>
</dbReference>